<dbReference type="Pfam" id="PF07963">
    <property type="entry name" value="N_methyl"/>
    <property type="match status" value="1"/>
</dbReference>
<dbReference type="InterPro" id="IPR045584">
    <property type="entry name" value="Pilin-like"/>
</dbReference>
<gene>
    <name evidence="2" type="ORF">ASR47_1005233</name>
</gene>
<comment type="caution">
    <text evidence="2">The sequence shown here is derived from an EMBL/GenBank/DDBJ whole genome shotgun (WGS) entry which is preliminary data.</text>
</comment>
<dbReference type="PATRIC" id="fig|1747903.4.peg.1825"/>
<organism evidence="2 3">
    <name type="scientific">Janthinobacterium psychrotolerans</name>
    <dbReference type="NCBI Taxonomy" id="1747903"/>
    <lineage>
        <taxon>Bacteria</taxon>
        <taxon>Pseudomonadati</taxon>
        <taxon>Pseudomonadota</taxon>
        <taxon>Betaproteobacteria</taxon>
        <taxon>Burkholderiales</taxon>
        <taxon>Oxalobacteraceae</taxon>
        <taxon>Janthinobacterium</taxon>
    </lineage>
</organism>
<dbReference type="RefSeq" id="WP_065309137.1">
    <property type="nucleotide sequence ID" value="NZ_LOCQ01000058.1"/>
</dbReference>
<keyword evidence="1" id="KW-1133">Transmembrane helix</keyword>
<evidence type="ECO:0000256" key="1">
    <source>
        <dbReference type="SAM" id="Phobius"/>
    </source>
</evidence>
<evidence type="ECO:0000313" key="2">
    <source>
        <dbReference type="EMBL" id="OBV38279.1"/>
    </source>
</evidence>
<dbReference type="EMBL" id="LOCQ01000058">
    <property type="protein sequence ID" value="OBV38279.1"/>
    <property type="molecule type" value="Genomic_DNA"/>
</dbReference>
<protein>
    <submittedName>
        <fullName evidence="2">Prepilin-type N-terminal cleavage/methylation domain-containing protein</fullName>
    </submittedName>
</protein>
<name>A0A1A7BZU7_9BURK</name>
<accession>A0A1A7BZU7</accession>
<dbReference type="SUPFAM" id="SSF54523">
    <property type="entry name" value="Pili subunits"/>
    <property type="match status" value="1"/>
</dbReference>
<keyword evidence="1" id="KW-0472">Membrane</keyword>
<evidence type="ECO:0000313" key="3">
    <source>
        <dbReference type="Proteomes" id="UP000092713"/>
    </source>
</evidence>
<dbReference type="AlphaFoldDB" id="A0A1A7BZU7"/>
<dbReference type="STRING" id="1747903.ASR47_1005233"/>
<proteinExistence type="predicted"/>
<reference evidence="2 3" key="1">
    <citation type="submission" date="2016-04" db="EMBL/GenBank/DDBJ databases">
        <title>Draft genome sequence of Janthinobacterium psychrotolerans sp. nov., isolated from freshwater sediments in Denmark.</title>
        <authorList>
            <person name="Gong X."/>
            <person name="Skrivergaard S."/>
            <person name="Korsgaard B.S."/>
            <person name="Schreiber L."/>
            <person name="Marshall I.P."/>
            <person name="Finster K."/>
            <person name="Schramm A."/>
        </authorList>
    </citation>
    <scope>NUCLEOTIDE SEQUENCE [LARGE SCALE GENOMIC DNA]</scope>
    <source>
        <strain evidence="2 3">S3-2</strain>
    </source>
</reference>
<feature type="transmembrane region" description="Helical" evidence="1">
    <location>
        <begin position="12"/>
        <end position="33"/>
    </location>
</feature>
<sequence length="237" mass="25730">MTPRFHPRRQDGFSLIEIAIVLVIVGLMIGGLVTPLSVQLEQRKVTETQKALDEAKEALAGFAVLHGYLPCPAVSSMNGLEDRRGARCNGEKRVGILPWATLGLRKSDSWNNLFRYSVTPAFSDSEQLFSLNTPRDISIVTRNGGALVQASALNDIPAMIMSHGKNGFGAISEQGQRHAGAQGNNVDERSNAVSNNIFISRAASEGRQAGGSYDDIVSWLSPNILFNRMVAAQRLPR</sequence>
<keyword evidence="3" id="KW-1185">Reference proteome</keyword>
<keyword evidence="1" id="KW-0812">Transmembrane</keyword>
<dbReference type="InterPro" id="IPR012902">
    <property type="entry name" value="N_methyl_site"/>
</dbReference>
<dbReference type="NCBIfam" id="TIGR02532">
    <property type="entry name" value="IV_pilin_GFxxxE"/>
    <property type="match status" value="1"/>
</dbReference>
<dbReference type="OrthoDB" id="6038212at2"/>
<dbReference type="Proteomes" id="UP000092713">
    <property type="component" value="Unassembled WGS sequence"/>
</dbReference>